<reference evidence="1 2" key="1">
    <citation type="submission" date="2020-08" db="EMBL/GenBank/DDBJ databases">
        <title>Genomic Encyclopedia of Type Strains, Phase IV (KMG-IV): sequencing the most valuable type-strain genomes for metagenomic binning, comparative biology and taxonomic classification.</title>
        <authorList>
            <person name="Goeker M."/>
        </authorList>
    </citation>
    <scope>NUCLEOTIDE SEQUENCE [LARGE SCALE GENOMIC DNA]</scope>
    <source>
        <strain evidence="1 2">DSM 103733</strain>
    </source>
</reference>
<evidence type="ECO:0008006" key="3">
    <source>
        <dbReference type="Google" id="ProtNLM"/>
    </source>
</evidence>
<dbReference type="EMBL" id="JACHEK010000003">
    <property type="protein sequence ID" value="MBB6143883.1"/>
    <property type="molecule type" value="Genomic_DNA"/>
</dbReference>
<accession>A0A841JR57</accession>
<evidence type="ECO:0000313" key="1">
    <source>
        <dbReference type="EMBL" id="MBB6143883.1"/>
    </source>
</evidence>
<proteinExistence type="predicted"/>
<organism evidence="1 2">
    <name type="scientific">Silvibacterium bohemicum</name>
    <dbReference type="NCBI Taxonomy" id="1577686"/>
    <lineage>
        <taxon>Bacteria</taxon>
        <taxon>Pseudomonadati</taxon>
        <taxon>Acidobacteriota</taxon>
        <taxon>Terriglobia</taxon>
        <taxon>Terriglobales</taxon>
        <taxon>Acidobacteriaceae</taxon>
        <taxon>Silvibacterium</taxon>
    </lineage>
</organism>
<name>A0A841JR57_9BACT</name>
<evidence type="ECO:0000313" key="2">
    <source>
        <dbReference type="Proteomes" id="UP000538666"/>
    </source>
</evidence>
<sequence length="71" mass="7702">MIEGYSTAGDPGSQLADSRTRAILVSHYLHTRFQLDTQNIGTVPLRAVPPPTVHKASWDGVCIVLLKASSR</sequence>
<comment type="caution">
    <text evidence="1">The sequence shown here is derived from an EMBL/GenBank/DDBJ whole genome shotgun (WGS) entry which is preliminary data.</text>
</comment>
<keyword evidence="2" id="KW-1185">Reference proteome</keyword>
<dbReference type="Proteomes" id="UP000538666">
    <property type="component" value="Unassembled WGS sequence"/>
</dbReference>
<protein>
    <recommendedName>
        <fullName evidence="3">OmpA-like domain-containing protein</fullName>
    </recommendedName>
</protein>
<dbReference type="AlphaFoldDB" id="A0A841JR57"/>
<gene>
    <name evidence="1" type="ORF">HNQ77_001832</name>
</gene>
<dbReference type="RefSeq" id="WP_231581173.1">
    <property type="nucleotide sequence ID" value="NZ_JACHEK010000003.1"/>
</dbReference>